<dbReference type="Pfam" id="PF08281">
    <property type="entry name" value="Sigma70_r4_2"/>
    <property type="match status" value="1"/>
</dbReference>
<evidence type="ECO:0000256" key="1">
    <source>
        <dbReference type="ARBA" id="ARBA00010641"/>
    </source>
</evidence>
<gene>
    <name evidence="6" type="ordered locus">sce2338</name>
</gene>
<dbReference type="BioCyc" id="SCEL448385:SCE_RS11985-MONOMER"/>
<reference evidence="6 7" key="1">
    <citation type="journal article" date="2007" name="Nat. Biotechnol.">
        <title>Complete genome sequence of the myxobacterium Sorangium cellulosum.</title>
        <authorList>
            <person name="Schneiker S."/>
            <person name="Perlova O."/>
            <person name="Kaiser O."/>
            <person name="Gerth K."/>
            <person name="Alici A."/>
            <person name="Altmeyer M.O."/>
            <person name="Bartels D."/>
            <person name="Bekel T."/>
            <person name="Beyer S."/>
            <person name="Bode E."/>
            <person name="Bode H.B."/>
            <person name="Bolten C.J."/>
            <person name="Choudhuri J.V."/>
            <person name="Doss S."/>
            <person name="Elnakady Y.A."/>
            <person name="Frank B."/>
            <person name="Gaigalat L."/>
            <person name="Goesmann A."/>
            <person name="Groeger C."/>
            <person name="Gross F."/>
            <person name="Jelsbak L."/>
            <person name="Jelsbak L."/>
            <person name="Kalinowski J."/>
            <person name="Kegler C."/>
            <person name="Knauber T."/>
            <person name="Konietzny S."/>
            <person name="Kopp M."/>
            <person name="Krause L."/>
            <person name="Krug D."/>
            <person name="Linke B."/>
            <person name="Mahmud T."/>
            <person name="Martinez-Arias R."/>
            <person name="McHardy A.C."/>
            <person name="Merai M."/>
            <person name="Meyer F."/>
            <person name="Mormann S."/>
            <person name="Munoz-Dorado J."/>
            <person name="Perez J."/>
            <person name="Pradella S."/>
            <person name="Rachid S."/>
            <person name="Raddatz G."/>
            <person name="Rosenau F."/>
            <person name="Rueckert C."/>
            <person name="Sasse F."/>
            <person name="Scharfe M."/>
            <person name="Schuster S.C."/>
            <person name="Suen G."/>
            <person name="Treuner-Lange A."/>
            <person name="Velicer G.J."/>
            <person name="Vorholter F.-J."/>
            <person name="Weissman K.J."/>
            <person name="Welch R.D."/>
            <person name="Wenzel S.C."/>
            <person name="Whitworth D.E."/>
            <person name="Wilhelm S."/>
            <person name="Wittmann C."/>
            <person name="Bloecker H."/>
            <person name="Puehler A."/>
            <person name="Mueller R."/>
        </authorList>
    </citation>
    <scope>NUCLEOTIDE SEQUENCE [LARGE SCALE GENOMIC DNA]</scope>
    <source>
        <strain evidence="7">So ce56</strain>
    </source>
</reference>
<dbReference type="GO" id="GO:0003677">
    <property type="term" value="F:DNA binding"/>
    <property type="evidence" value="ECO:0007669"/>
    <property type="project" value="InterPro"/>
</dbReference>
<dbReference type="SUPFAM" id="SSF88659">
    <property type="entry name" value="Sigma3 and sigma4 domains of RNA polymerase sigma factors"/>
    <property type="match status" value="1"/>
</dbReference>
<dbReference type="InterPro" id="IPR013324">
    <property type="entry name" value="RNA_pol_sigma_r3/r4-like"/>
</dbReference>
<sequence length="207" mass="22269">MPWQVSRAASITALARCNVGAARHLTSWTMGAIKDADDLLNHVSHLVRSERSALAALARAEGVTPEDAVDCVQEGLCTLLTLAQRGALPEDVGAWGGVLAGTVRNAARNRRRRHFRARPHDDVDAHPEAAGDVPATDEAIARAEEHVRLRACVEELCEIQKAVVTLRMLEEQPGEDVARALGISAGHVAVLLHRAKLALRACMTSPH</sequence>
<keyword evidence="7" id="KW-1185">Reference proteome</keyword>
<dbReference type="GO" id="GO:0006352">
    <property type="term" value="P:DNA-templated transcription initiation"/>
    <property type="evidence" value="ECO:0007669"/>
    <property type="project" value="InterPro"/>
</dbReference>
<dbReference type="CDD" id="cd06171">
    <property type="entry name" value="Sigma70_r4"/>
    <property type="match status" value="1"/>
</dbReference>
<evidence type="ECO:0000313" key="6">
    <source>
        <dbReference type="EMBL" id="CAN92497.1"/>
    </source>
</evidence>
<dbReference type="EMBL" id="AM746676">
    <property type="protein sequence ID" value="CAN92497.1"/>
    <property type="molecule type" value="Genomic_DNA"/>
</dbReference>
<dbReference type="Proteomes" id="UP000002139">
    <property type="component" value="Chromosome"/>
</dbReference>
<dbReference type="InterPro" id="IPR036388">
    <property type="entry name" value="WH-like_DNA-bd_sf"/>
</dbReference>
<comment type="similarity">
    <text evidence="1">Belongs to the sigma-70 factor family. ECF subfamily.</text>
</comment>
<feature type="domain" description="RNA polymerase sigma factor 70 region 4 type 2" evidence="5">
    <location>
        <begin position="147"/>
        <end position="199"/>
    </location>
</feature>
<dbReference type="HOGENOM" id="CLU_1523568_0_0_7"/>
<organism evidence="6 7">
    <name type="scientific">Sorangium cellulosum (strain So ce56)</name>
    <name type="common">Polyangium cellulosum (strain So ce56)</name>
    <dbReference type="NCBI Taxonomy" id="448385"/>
    <lineage>
        <taxon>Bacteria</taxon>
        <taxon>Pseudomonadati</taxon>
        <taxon>Myxococcota</taxon>
        <taxon>Polyangia</taxon>
        <taxon>Polyangiales</taxon>
        <taxon>Polyangiaceae</taxon>
        <taxon>Sorangium</taxon>
    </lineage>
</organism>
<dbReference type="PANTHER" id="PTHR43133">
    <property type="entry name" value="RNA POLYMERASE ECF-TYPE SIGMA FACTO"/>
    <property type="match status" value="1"/>
</dbReference>
<dbReference type="InterPro" id="IPR013325">
    <property type="entry name" value="RNA_pol_sigma_r2"/>
</dbReference>
<dbReference type="Gene3D" id="1.10.10.10">
    <property type="entry name" value="Winged helix-like DNA-binding domain superfamily/Winged helix DNA-binding domain"/>
    <property type="match status" value="1"/>
</dbReference>
<evidence type="ECO:0000256" key="4">
    <source>
        <dbReference type="ARBA" id="ARBA00023163"/>
    </source>
</evidence>
<dbReference type="AlphaFoldDB" id="A9G1D0"/>
<evidence type="ECO:0000256" key="2">
    <source>
        <dbReference type="ARBA" id="ARBA00023015"/>
    </source>
</evidence>
<keyword evidence="3" id="KW-0731">Sigma factor</keyword>
<dbReference type="STRING" id="448385.sce2338"/>
<name>A9G1D0_SORC5</name>
<evidence type="ECO:0000259" key="5">
    <source>
        <dbReference type="Pfam" id="PF08281"/>
    </source>
</evidence>
<dbReference type="KEGG" id="scl:sce2338"/>
<dbReference type="InterPro" id="IPR014284">
    <property type="entry name" value="RNA_pol_sigma-70_dom"/>
</dbReference>
<keyword evidence="2" id="KW-0805">Transcription regulation</keyword>
<dbReference type="InterPro" id="IPR013249">
    <property type="entry name" value="RNA_pol_sigma70_r4_t2"/>
</dbReference>
<evidence type="ECO:0000256" key="3">
    <source>
        <dbReference type="ARBA" id="ARBA00023082"/>
    </source>
</evidence>
<dbReference type="NCBIfam" id="TIGR02937">
    <property type="entry name" value="sigma70-ECF"/>
    <property type="match status" value="1"/>
</dbReference>
<protein>
    <submittedName>
        <fullName evidence="6">ECF-family RNA polymerase sigma factor</fullName>
    </submittedName>
</protein>
<dbReference type="eggNOG" id="COG1595">
    <property type="taxonomic scope" value="Bacteria"/>
</dbReference>
<dbReference type="SUPFAM" id="SSF88946">
    <property type="entry name" value="Sigma2 domain of RNA polymerase sigma factors"/>
    <property type="match status" value="1"/>
</dbReference>
<keyword evidence="4" id="KW-0804">Transcription</keyword>
<proteinExistence type="inferred from homology"/>
<evidence type="ECO:0000313" key="7">
    <source>
        <dbReference type="Proteomes" id="UP000002139"/>
    </source>
</evidence>
<accession>A9G1D0</accession>
<dbReference type="Gene3D" id="1.10.1740.10">
    <property type="match status" value="1"/>
</dbReference>
<dbReference type="GO" id="GO:0016987">
    <property type="term" value="F:sigma factor activity"/>
    <property type="evidence" value="ECO:0007669"/>
    <property type="project" value="UniProtKB-KW"/>
</dbReference>
<dbReference type="InterPro" id="IPR039425">
    <property type="entry name" value="RNA_pol_sigma-70-like"/>
</dbReference>
<dbReference type="PANTHER" id="PTHR43133:SF51">
    <property type="entry name" value="RNA POLYMERASE SIGMA FACTOR"/>
    <property type="match status" value="1"/>
</dbReference>